<dbReference type="GO" id="GO:0008168">
    <property type="term" value="F:methyltransferase activity"/>
    <property type="evidence" value="ECO:0007669"/>
    <property type="project" value="UniProtKB-KW"/>
</dbReference>
<gene>
    <name evidence="4" type="ORF">BC936DRAFT_145261</name>
</gene>
<dbReference type="GO" id="GO:0032259">
    <property type="term" value="P:methylation"/>
    <property type="evidence" value="ECO:0007669"/>
    <property type="project" value="UniProtKB-KW"/>
</dbReference>
<comment type="caution">
    <text evidence="4">The sequence shown here is derived from an EMBL/GenBank/DDBJ whole genome shotgun (WGS) entry which is preliminary data.</text>
</comment>
<feature type="compositionally biased region" description="Basic residues" evidence="1">
    <location>
        <begin position="74"/>
        <end position="85"/>
    </location>
</feature>
<dbReference type="Pfam" id="PF13649">
    <property type="entry name" value="Methyltransf_25"/>
    <property type="match status" value="1"/>
</dbReference>
<dbReference type="SUPFAM" id="SSF53335">
    <property type="entry name" value="S-adenosyl-L-methionine-dependent methyltransferases"/>
    <property type="match status" value="1"/>
</dbReference>
<dbReference type="InterPro" id="IPR041698">
    <property type="entry name" value="Methyltransf_25"/>
</dbReference>
<dbReference type="OrthoDB" id="2013972at2759"/>
<dbReference type="PANTHER" id="PTHR43591:SF24">
    <property type="entry name" value="2-METHOXY-6-POLYPRENYL-1,4-BENZOQUINOL METHYLASE, MITOCHONDRIAL"/>
    <property type="match status" value="1"/>
</dbReference>
<feature type="non-terminal residue" evidence="4">
    <location>
        <position position="1"/>
    </location>
</feature>
<organism evidence="4 5">
    <name type="scientific">Jimgerdemannia flammicorona</name>
    <dbReference type="NCBI Taxonomy" id="994334"/>
    <lineage>
        <taxon>Eukaryota</taxon>
        <taxon>Fungi</taxon>
        <taxon>Fungi incertae sedis</taxon>
        <taxon>Mucoromycota</taxon>
        <taxon>Mucoromycotina</taxon>
        <taxon>Endogonomycetes</taxon>
        <taxon>Endogonales</taxon>
        <taxon>Endogonaceae</taxon>
        <taxon>Jimgerdemannia</taxon>
    </lineage>
</organism>
<dbReference type="PANTHER" id="PTHR43591">
    <property type="entry name" value="METHYLTRANSFERASE"/>
    <property type="match status" value="1"/>
</dbReference>
<keyword evidence="4" id="KW-0489">Methyltransferase</keyword>
<feature type="domain" description="Methyltransferase" evidence="3">
    <location>
        <begin position="149"/>
        <end position="240"/>
    </location>
</feature>
<name>A0A433DAG0_9FUNG</name>
<evidence type="ECO:0000313" key="5">
    <source>
        <dbReference type="Proteomes" id="UP000268093"/>
    </source>
</evidence>
<feature type="transmembrane region" description="Helical" evidence="2">
    <location>
        <begin position="13"/>
        <end position="30"/>
    </location>
</feature>
<protein>
    <submittedName>
        <fullName evidence="4">S-adenosyl-L-methionine-dependent methyltransferase</fullName>
    </submittedName>
</protein>
<accession>A0A433DAG0</accession>
<reference evidence="4 5" key="1">
    <citation type="journal article" date="2018" name="New Phytol.">
        <title>Phylogenomics of Endogonaceae and evolution of mycorrhizas within Mucoromycota.</title>
        <authorList>
            <person name="Chang Y."/>
            <person name="Desiro A."/>
            <person name="Na H."/>
            <person name="Sandor L."/>
            <person name="Lipzen A."/>
            <person name="Clum A."/>
            <person name="Barry K."/>
            <person name="Grigoriev I.V."/>
            <person name="Martin F.M."/>
            <person name="Stajich J.E."/>
            <person name="Smith M.E."/>
            <person name="Bonito G."/>
            <person name="Spatafora J.W."/>
        </authorList>
    </citation>
    <scope>NUCLEOTIDE SEQUENCE [LARGE SCALE GENOMIC DNA]</scope>
    <source>
        <strain evidence="4 5">GMNB39</strain>
    </source>
</reference>
<feature type="region of interest" description="Disordered" evidence="1">
    <location>
        <begin position="56"/>
        <end position="86"/>
    </location>
</feature>
<keyword evidence="2" id="KW-0812">Transmembrane</keyword>
<proteinExistence type="predicted"/>
<evidence type="ECO:0000313" key="4">
    <source>
        <dbReference type="EMBL" id="RUP47854.1"/>
    </source>
</evidence>
<keyword evidence="4" id="KW-0808">Transferase</keyword>
<evidence type="ECO:0000256" key="2">
    <source>
        <dbReference type="SAM" id="Phobius"/>
    </source>
</evidence>
<dbReference type="InterPro" id="IPR029063">
    <property type="entry name" value="SAM-dependent_MTases_sf"/>
</dbReference>
<dbReference type="AlphaFoldDB" id="A0A433DAG0"/>
<dbReference type="Gene3D" id="3.40.50.150">
    <property type="entry name" value="Vaccinia Virus protein VP39"/>
    <property type="match status" value="1"/>
</dbReference>
<keyword evidence="5" id="KW-1185">Reference proteome</keyword>
<dbReference type="Proteomes" id="UP000268093">
    <property type="component" value="Unassembled WGS sequence"/>
</dbReference>
<dbReference type="EMBL" id="RBNI01004028">
    <property type="protein sequence ID" value="RUP47854.1"/>
    <property type="molecule type" value="Genomic_DNA"/>
</dbReference>
<evidence type="ECO:0000259" key="3">
    <source>
        <dbReference type="Pfam" id="PF13649"/>
    </source>
</evidence>
<sequence length="370" mass="41639">YIYIYIYIYRDDIIGILLHFLLLITHTYVLSYSKQWARDFPGAKCVAIGNRGGSYPPSVSHPQNAVAGADAPPRRHRQTSVRARRKSDSTRVISCGFMAGSTATSTDQRLNPSWIAWIMSVSCGKRCLVSNLLLSPAEEYLGRERRARVLDIGCASDTWTMEMAKLYPHCELIGINISSTIPSDTDSRNIVYTDSGICDGLPFEDESFDFVMMRTMTLALRRKEWPVIMKEIFRVTKQNGVVQLLEAVGRYVTTDPEAAEFTEKVLMALGAQGQDPLAGERLHRFLADSGFAVIQREKRSVPMGWNCKVDGIMLEDTLRVAMAAKPHLVSGFRGNGEKYENQIRDMLKRYQASNSYVNFYAAIGRKHIVV</sequence>
<evidence type="ECO:0000256" key="1">
    <source>
        <dbReference type="SAM" id="MobiDB-lite"/>
    </source>
</evidence>
<dbReference type="CDD" id="cd02440">
    <property type="entry name" value="AdoMet_MTases"/>
    <property type="match status" value="1"/>
</dbReference>
<keyword evidence="2" id="KW-0472">Membrane</keyword>
<keyword evidence="2" id="KW-1133">Transmembrane helix</keyword>